<evidence type="ECO:0000256" key="6">
    <source>
        <dbReference type="ARBA" id="ARBA00022729"/>
    </source>
</evidence>
<evidence type="ECO:0000256" key="13">
    <source>
        <dbReference type="PROSITE-ProRule" id="PRU10141"/>
    </source>
</evidence>
<dbReference type="Gene3D" id="3.30.200.20">
    <property type="entry name" value="Phosphorylase Kinase, domain 1"/>
    <property type="match status" value="2"/>
</dbReference>
<dbReference type="Gene3D" id="1.10.510.10">
    <property type="entry name" value="Transferase(Phosphotransferase) domain 1"/>
    <property type="match status" value="1"/>
</dbReference>
<dbReference type="PANTHER" id="PTHR45621">
    <property type="entry name" value="OS01G0588500 PROTEIN-RELATED"/>
    <property type="match status" value="1"/>
</dbReference>
<dbReference type="OrthoDB" id="4062651at2759"/>
<dbReference type="Proteomes" id="UP000326396">
    <property type="component" value="Unassembled WGS sequence"/>
</dbReference>
<feature type="binding site" evidence="13">
    <location>
        <position position="210"/>
    </location>
    <ligand>
        <name>ATP</name>
        <dbReference type="ChEBI" id="CHEBI:30616"/>
    </ligand>
</feature>
<proteinExistence type="inferred from homology"/>
<sequence length="564" mass="62808">MVQTWGNSGNNIGSSSSDPVVATKLESLKADIAALKARDSYYHISDNQKVKIASMYLLGDVLDLYAWLSADESITLWEDLVQAYTKNFSPVEFQNPDEFLCSIKQTKTMQKYQQAFAKRSSQVSYWSLFLNRLKKDLSSSIIMAFATGKELAPSTSSAQPSVSCHHFEFPEILIATENFSESLVIGRGGFGKVYNSNIINGSNVVVAAIKHLDSMSNQGAADLWAEVEMLSMLWHCAGQGFHCLHTGTGIASGVMHRDVKSSNIQGDLKLSTNSKDINMLSHVKEVPAHFRSWVKENTLAPSKQGVGMAVAVKRLNKESTQGAAEWQAEVNFLGHMDHPNIIRLLGYCRDELEHLLVYEYMPNISFDRFLFSDTAEPLSWGTRLLIMIGVARGLTYLHLKNIIHRYLEPSTILLDENFNAKLGGFGLARYNSLKTGETYVTTPVTGTYGYAAPEYIATGHLTTKCDIYSFGVVLLVSITGQKAMDVHRPEGQQRLVEWATHIGSNIKKIMDPCLEGKYPRHGASEYVALALRCVAENPKHRPSAEQSWALERVGWNEDVKWEMS</sequence>
<dbReference type="EMBL" id="SZYD01000073">
    <property type="protein sequence ID" value="KAD2223653.1"/>
    <property type="molecule type" value="Genomic_DNA"/>
</dbReference>
<accession>A0A5N6LK76</accession>
<keyword evidence="16" id="KW-1185">Reference proteome</keyword>
<evidence type="ECO:0000256" key="12">
    <source>
        <dbReference type="ARBA" id="ARBA00023180"/>
    </source>
</evidence>
<dbReference type="Pfam" id="PF07714">
    <property type="entry name" value="PK_Tyr_Ser-Thr"/>
    <property type="match status" value="1"/>
</dbReference>
<keyword evidence="10" id="KW-0472">Membrane</keyword>
<keyword evidence="12" id="KW-0325">Glycoprotein</keyword>
<protein>
    <recommendedName>
        <fullName evidence="14">Protein kinase domain-containing protein</fullName>
    </recommendedName>
</protein>
<evidence type="ECO:0000256" key="5">
    <source>
        <dbReference type="ARBA" id="ARBA00022692"/>
    </source>
</evidence>
<reference evidence="15 16" key="1">
    <citation type="submission" date="2019-05" db="EMBL/GenBank/DDBJ databases">
        <title>Mikania micrantha, genome provides insights into the molecular mechanism of rapid growth.</title>
        <authorList>
            <person name="Liu B."/>
        </authorList>
    </citation>
    <scope>NUCLEOTIDE SEQUENCE [LARGE SCALE GENOMIC DNA]</scope>
    <source>
        <strain evidence="15">NLD-2019</strain>
        <tissue evidence="15">Leaf</tissue>
    </source>
</reference>
<name>A0A5N6LK76_9ASTR</name>
<keyword evidence="5" id="KW-0812">Transmembrane</keyword>
<evidence type="ECO:0000256" key="10">
    <source>
        <dbReference type="ARBA" id="ARBA00023136"/>
    </source>
</evidence>
<evidence type="ECO:0000256" key="2">
    <source>
        <dbReference type="ARBA" id="ARBA00008536"/>
    </source>
</evidence>
<dbReference type="FunFam" id="1.10.510.10:FF:000240">
    <property type="entry name" value="Lectin-domain containing receptor kinase A4.3"/>
    <property type="match status" value="1"/>
</dbReference>
<comment type="similarity">
    <text evidence="3">In the C-terminal section; belongs to the protein kinase superfamily. Ser/Thr protein kinase family.</text>
</comment>
<evidence type="ECO:0000256" key="4">
    <source>
        <dbReference type="ARBA" id="ARBA00022475"/>
    </source>
</evidence>
<comment type="caution">
    <text evidence="15">The sequence shown here is derived from an EMBL/GenBank/DDBJ whole genome shotgun (WGS) entry which is preliminary data.</text>
</comment>
<keyword evidence="9" id="KW-1133">Transmembrane helix</keyword>
<dbReference type="PROSITE" id="PS50011">
    <property type="entry name" value="PROTEIN_KINASE_DOM"/>
    <property type="match status" value="1"/>
</dbReference>
<evidence type="ECO:0000256" key="3">
    <source>
        <dbReference type="ARBA" id="ARBA00010217"/>
    </source>
</evidence>
<comment type="similarity">
    <text evidence="2">In the N-terminal section; belongs to the leguminous lectin family.</text>
</comment>
<evidence type="ECO:0000256" key="11">
    <source>
        <dbReference type="ARBA" id="ARBA00023170"/>
    </source>
</evidence>
<evidence type="ECO:0000256" key="1">
    <source>
        <dbReference type="ARBA" id="ARBA00004251"/>
    </source>
</evidence>
<dbReference type="InterPro" id="IPR000719">
    <property type="entry name" value="Prot_kinase_dom"/>
</dbReference>
<dbReference type="SUPFAM" id="SSF56112">
    <property type="entry name" value="Protein kinase-like (PK-like)"/>
    <property type="match status" value="2"/>
</dbReference>
<dbReference type="GO" id="GO:0005886">
    <property type="term" value="C:plasma membrane"/>
    <property type="evidence" value="ECO:0007669"/>
    <property type="project" value="UniProtKB-SubCell"/>
</dbReference>
<dbReference type="AlphaFoldDB" id="A0A5N6LK76"/>
<keyword evidence="11" id="KW-0675">Receptor</keyword>
<dbReference type="InterPro" id="IPR017441">
    <property type="entry name" value="Protein_kinase_ATP_BS"/>
</dbReference>
<organism evidence="15 16">
    <name type="scientific">Mikania micrantha</name>
    <name type="common">bitter vine</name>
    <dbReference type="NCBI Taxonomy" id="192012"/>
    <lineage>
        <taxon>Eukaryota</taxon>
        <taxon>Viridiplantae</taxon>
        <taxon>Streptophyta</taxon>
        <taxon>Embryophyta</taxon>
        <taxon>Tracheophyta</taxon>
        <taxon>Spermatophyta</taxon>
        <taxon>Magnoliopsida</taxon>
        <taxon>eudicotyledons</taxon>
        <taxon>Gunneridae</taxon>
        <taxon>Pentapetalae</taxon>
        <taxon>asterids</taxon>
        <taxon>campanulids</taxon>
        <taxon>Asterales</taxon>
        <taxon>Asteraceae</taxon>
        <taxon>Asteroideae</taxon>
        <taxon>Heliantheae alliance</taxon>
        <taxon>Eupatorieae</taxon>
        <taxon>Mikania</taxon>
    </lineage>
</organism>
<evidence type="ECO:0000256" key="8">
    <source>
        <dbReference type="ARBA" id="ARBA00022840"/>
    </source>
</evidence>
<dbReference type="GO" id="GO:0005524">
    <property type="term" value="F:ATP binding"/>
    <property type="evidence" value="ECO:0007669"/>
    <property type="project" value="UniProtKB-UniRule"/>
</dbReference>
<feature type="domain" description="Protein kinase" evidence="14">
    <location>
        <begin position="179"/>
        <end position="553"/>
    </location>
</feature>
<evidence type="ECO:0000256" key="9">
    <source>
        <dbReference type="ARBA" id="ARBA00022989"/>
    </source>
</evidence>
<keyword evidence="6" id="KW-0732">Signal</keyword>
<evidence type="ECO:0000313" key="15">
    <source>
        <dbReference type="EMBL" id="KAD2223653.1"/>
    </source>
</evidence>
<dbReference type="InterPro" id="IPR050823">
    <property type="entry name" value="Plant_Ser_Thr_Prot_Kinase"/>
</dbReference>
<keyword evidence="4" id="KW-1003">Cell membrane</keyword>
<dbReference type="InterPro" id="IPR001245">
    <property type="entry name" value="Ser-Thr/Tyr_kinase_cat_dom"/>
</dbReference>
<dbReference type="GO" id="GO:0002229">
    <property type="term" value="P:defense response to oomycetes"/>
    <property type="evidence" value="ECO:0007669"/>
    <property type="project" value="UniProtKB-ARBA"/>
</dbReference>
<keyword evidence="7 13" id="KW-0547">Nucleotide-binding</keyword>
<comment type="subcellular location">
    <subcellularLocation>
        <location evidence="1">Cell membrane</location>
        <topology evidence="1">Single-pass type I membrane protein</topology>
    </subcellularLocation>
</comment>
<dbReference type="SMART" id="SM00220">
    <property type="entry name" value="S_TKc"/>
    <property type="match status" value="1"/>
</dbReference>
<dbReference type="GO" id="GO:0004672">
    <property type="term" value="F:protein kinase activity"/>
    <property type="evidence" value="ECO:0007669"/>
    <property type="project" value="InterPro"/>
</dbReference>
<dbReference type="PROSITE" id="PS00107">
    <property type="entry name" value="PROTEIN_KINASE_ATP"/>
    <property type="match status" value="1"/>
</dbReference>
<dbReference type="InterPro" id="IPR011009">
    <property type="entry name" value="Kinase-like_dom_sf"/>
</dbReference>
<gene>
    <name evidence="15" type="ORF">E3N88_41619</name>
</gene>
<evidence type="ECO:0000256" key="7">
    <source>
        <dbReference type="ARBA" id="ARBA00022741"/>
    </source>
</evidence>
<keyword evidence="8 13" id="KW-0067">ATP-binding</keyword>
<evidence type="ECO:0000313" key="16">
    <source>
        <dbReference type="Proteomes" id="UP000326396"/>
    </source>
</evidence>
<evidence type="ECO:0000259" key="14">
    <source>
        <dbReference type="PROSITE" id="PS50011"/>
    </source>
</evidence>